<sequence>MKKILSFLAIALLSTSVLFAQSTWQADPAHSKVAFSITHSGISDVSGLFNSFESTITAAKEDFSDAVFDLSIEVASIDTEIEKRDNHLRSADFFDVEKFPKITFKSTGIKKAGKDRYKLTGDLTMHGVTKPVTMDLWYRGTNVSDRDNSSTAGFQLTGTLKRSDFGIGSKFSPPMLSDEVQIKADGEFKKQ</sequence>
<feature type="chain" id="PRO_5021005159" evidence="1">
    <location>
        <begin position="21"/>
        <end position="191"/>
    </location>
</feature>
<dbReference type="RefSeq" id="WP_132129675.1">
    <property type="nucleotide sequence ID" value="NZ_CP042432.1"/>
</dbReference>
<evidence type="ECO:0000313" key="3">
    <source>
        <dbReference type="EMBL" id="TCS86271.1"/>
    </source>
</evidence>
<evidence type="ECO:0000259" key="2">
    <source>
        <dbReference type="SMART" id="SM00867"/>
    </source>
</evidence>
<dbReference type="AlphaFoldDB" id="A0A4R3KQJ9"/>
<dbReference type="EMBL" id="SMAD01000008">
    <property type="protein sequence ID" value="TCS86271.1"/>
    <property type="molecule type" value="Genomic_DNA"/>
</dbReference>
<dbReference type="InterPro" id="IPR007372">
    <property type="entry name" value="Lipid/polyisoprenoid-bd_YceI"/>
</dbReference>
<reference evidence="3 4" key="1">
    <citation type="submission" date="2019-03" db="EMBL/GenBank/DDBJ databases">
        <title>Genomic Encyclopedia of Type Strains, Phase IV (KMG-IV): sequencing the most valuable type-strain genomes for metagenomic binning, comparative biology and taxonomic classification.</title>
        <authorList>
            <person name="Goeker M."/>
        </authorList>
    </citation>
    <scope>NUCLEOTIDE SEQUENCE [LARGE SCALE GENOMIC DNA]</scope>
    <source>
        <strain evidence="3 4">DSM 21100</strain>
    </source>
</reference>
<dbReference type="Proteomes" id="UP000295807">
    <property type="component" value="Unassembled WGS sequence"/>
</dbReference>
<dbReference type="SMART" id="SM00867">
    <property type="entry name" value="YceI"/>
    <property type="match status" value="1"/>
</dbReference>
<dbReference type="OrthoDB" id="9811006at2"/>
<evidence type="ECO:0000256" key="1">
    <source>
        <dbReference type="SAM" id="SignalP"/>
    </source>
</evidence>
<comment type="caution">
    <text evidence="3">The sequence shown here is derived from an EMBL/GenBank/DDBJ whole genome shotgun (WGS) entry which is preliminary data.</text>
</comment>
<dbReference type="InterPro" id="IPR036761">
    <property type="entry name" value="TTHA0802/YceI-like_sf"/>
</dbReference>
<dbReference type="PANTHER" id="PTHR34406">
    <property type="entry name" value="PROTEIN YCEI"/>
    <property type="match status" value="1"/>
</dbReference>
<feature type="domain" description="Lipid/polyisoprenoid-binding YceI-like" evidence="2">
    <location>
        <begin position="23"/>
        <end position="189"/>
    </location>
</feature>
<gene>
    <name evidence="3" type="ORF">EDD80_10863</name>
</gene>
<dbReference type="PANTHER" id="PTHR34406:SF1">
    <property type="entry name" value="PROTEIN YCEI"/>
    <property type="match status" value="1"/>
</dbReference>
<organism evidence="3 4">
    <name type="scientific">Anseongella ginsenosidimutans</name>
    <dbReference type="NCBI Taxonomy" id="496056"/>
    <lineage>
        <taxon>Bacteria</taxon>
        <taxon>Pseudomonadati</taxon>
        <taxon>Bacteroidota</taxon>
        <taxon>Sphingobacteriia</taxon>
        <taxon>Sphingobacteriales</taxon>
        <taxon>Sphingobacteriaceae</taxon>
        <taxon>Anseongella</taxon>
    </lineage>
</organism>
<name>A0A4R3KQJ9_9SPHI</name>
<protein>
    <submittedName>
        <fullName evidence="3">Polyisoprenoid-binding protein YceI</fullName>
    </submittedName>
</protein>
<dbReference type="Pfam" id="PF04264">
    <property type="entry name" value="YceI"/>
    <property type="match status" value="1"/>
</dbReference>
<keyword evidence="1" id="KW-0732">Signal</keyword>
<feature type="signal peptide" evidence="1">
    <location>
        <begin position="1"/>
        <end position="20"/>
    </location>
</feature>
<dbReference type="Gene3D" id="2.40.128.110">
    <property type="entry name" value="Lipid/polyisoprenoid-binding, YceI-like"/>
    <property type="match status" value="1"/>
</dbReference>
<proteinExistence type="predicted"/>
<accession>A0A4R3KQJ9</accession>
<keyword evidence="4" id="KW-1185">Reference proteome</keyword>
<evidence type="ECO:0000313" key="4">
    <source>
        <dbReference type="Proteomes" id="UP000295807"/>
    </source>
</evidence>
<dbReference type="SUPFAM" id="SSF101874">
    <property type="entry name" value="YceI-like"/>
    <property type="match status" value="1"/>
</dbReference>